<proteinExistence type="predicted"/>
<evidence type="ECO:0000313" key="2">
    <source>
        <dbReference type="EMBL" id="KKM62510.1"/>
    </source>
</evidence>
<dbReference type="Pfam" id="PF13692">
    <property type="entry name" value="Glyco_trans_1_4"/>
    <property type="match status" value="1"/>
</dbReference>
<accession>A0A0F9LE63</accession>
<evidence type="ECO:0000256" key="1">
    <source>
        <dbReference type="ARBA" id="ARBA00022679"/>
    </source>
</evidence>
<organism evidence="2">
    <name type="scientific">marine sediment metagenome</name>
    <dbReference type="NCBI Taxonomy" id="412755"/>
    <lineage>
        <taxon>unclassified sequences</taxon>
        <taxon>metagenomes</taxon>
        <taxon>ecological metagenomes</taxon>
    </lineage>
</organism>
<dbReference type="PANTHER" id="PTHR46401">
    <property type="entry name" value="GLYCOSYLTRANSFERASE WBBK-RELATED"/>
    <property type="match status" value="1"/>
</dbReference>
<dbReference type="PANTHER" id="PTHR46401:SF2">
    <property type="entry name" value="GLYCOSYLTRANSFERASE WBBK-RELATED"/>
    <property type="match status" value="1"/>
</dbReference>
<dbReference type="SUPFAM" id="SSF53756">
    <property type="entry name" value="UDP-Glycosyltransferase/glycogen phosphorylase"/>
    <property type="match status" value="1"/>
</dbReference>
<sequence length="114" mass="13230">MPTQRKGFYDFINISKKINKYPFLWIGKRAFPLIQNDHIINMKNLKMPGYVKDIIAAYSGGDIFCFPSYYEGEGIAILEAMSCGLPVILRDLPVYKDRFFNSKNCLKARNCPHW</sequence>
<protein>
    <submittedName>
        <fullName evidence="2">Uncharacterized protein</fullName>
    </submittedName>
</protein>
<dbReference type="EMBL" id="LAZR01011280">
    <property type="protein sequence ID" value="KKM62510.1"/>
    <property type="molecule type" value="Genomic_DNA"/>
</dbReference>
<gene>
    <name evidence="2" type="ORF">LCGC14_1520990</name>
</gene>
<name>A0A0F9LE63_9ZZZZ</name>
<dbReference type="Gene3D" id="3.40.50.2000">
    <property type="entry name" value="Glycogen Phosphorylase B"/>
    <property type="match status" value="1"/>
</dbReference>
<dbReference type="GO" id="GO:0016757">
    <property type="term" value="F:glycosyltransferase activity"/>
    <property type="evidence" value="ECO:0007669"/>
    <property type="project" value="TreeGrafter"/>
</dbReference>
<comment type="caution">
    <text evidence="2">The sequence shown here is derived from an EMBL/GenBank/DDBJ whole genome shotgun (WGS) entry which is preliminary data.</text>
</comment>
<dbReference type="AlphaFoldDB" id="A0A0F9LE63"/>
<reference evidence="2" key="1">
    <citation type="journal article" date="2015" name="Nature">
        <title>Complex archaea that bridge the gap between prokaryotes and eukaryotes.</title>
        <authorList>
            <person name="Spang A."/>
            <person name="Saw J.H."/>
            <person name="Jorgensen S.L."/>
            <person name="Zaremba-Niedzwiedzka K."/>
            <person name="Martijn J."/>
            <person name="Lind A.E."/>
            <person name="van Eijk R."/>
            <person name="Schleper C."/>
            <person name="Guy L."/>
            <person name="Ettema T.J."/>
        </authorList>
    </citation>
    <scope>NUCLEOTIDE SEQUENCE</scope>
</reference>
<keyword evidence="1" id="KW-0808">Transferase</keyword>